<feature type="transmembrane region" description="Helical" evidence="5">
    <location>
        <begin position="129"/>
        <end position="152"/>
    </location>
</feature>
<protein>
    <recommendedName>
        <fullName evidence="7">Zinc transporter, ZIP family</fullName>
    </recommendedName>
</protein>
<comment type="subcellular location">
    <subcellularLocation>
        <location evidence="1">Membrane</location>
        <topology evidence="1">Multi-pass membrane protein</topology>
    </subcellularLocation>
</comment>
<feature type="transmembrane region" description="Helical" evidence="5">
    <location>
        <begin position="102"/>
        <end position="123"/>
    </location>
</feature>
<feature type="transmembrane region" description="Helical" evidence="5">
    <location>
        <begin position="6"/>
        <end position="26"/>
    </location>
</feature>
<dbReference type="GO" id="GO:0005385">
    <property type="term" value="F:zinc ion transmembrane transporter activity"/>
    <property type="evidence" value="ECO:0007669"/>
    <property type="project" value="TreeGrafter"/>
</dbReference>
<feature type="transmembrane region" description="Helical" evidence="5">
    <location>
        <begin position="224"/>
        <end position="243"/>
    </location>
</feature>
<dbReference type="GO" id="GO:0016020">
    <property type="term" value="C:membrane"/>
    <property type="evidence" value="ECO:0007669"/>
    <property type="project" value="UniProtKB-SubCell"/>
</dbReference>
<name>A0A3B0RHG0_9ZZZZ</name>
<dbReference type="PANTHER" id="PTHR11040:SF44">
    <property type="entry name" value="PROTEIN ZNTC-RELATED"/>
    <property type="match status" value="1"/>
</dbReference>
<evidence type="ECO:0008006" key="7">
    <source>
        <dbReference type="Google" id="ProtNLM"/>
    </source>
</evidence>
<keyword evidence="4 5" id="KW-0472">Membrane</keyword>
<keyword evidence="3 5" id="KW-1133">Transmembrane helix</keyword>
<reference evidence="6" key="1">
    <citation type="submission" date="2018-06" db="EMBL/GenBank/DDBJ databases">
        <authorList>
            <person name="Zhirakovskaya E."/>
        </authorList>
    </citation>
    <scope>NUCLEOTIDE SEQUENCE</scope>
</reference>
<feature type="transmembrane region" description="Helical" evidence="5">
    <location>
        <begin position="164"/>
        <end position="184"/>
    </location>
</feature>
<dbReference type="InterPro" id="IPR003689">
    <property type="entry name" value="ZIP"/>
</dbReference>
<evidence type="ECO:0000256" key="4">
    <source>
        <dbReference type="ARBA" id="ARBA00023136"/>
    </source>
</evidence>
<proteinExistence type="predicted"/>
<feature type="transmembrane region" description="Helical" evidence="5">
    <location>
        <begin position="190"/>
        <end position="212"/>
    </location>
</feature>
<dbReference type="AlphaFoldDB" id="A0A3B0RHG0"/>
<dbReference type="Pfam" id="PF02535">
    <property type="entry name" value="Zip"/>
    <property type="match status" value="1"/>
</dbReference>
<sequence length="244" mass="26285">MSEEFANTLFYSIIAGGATLVGVYILFIKESWAEKNAVYFLSFSAGVVLTVAFTRMIPEGMEFYVDALPVVLFTIIGFYILEHTVAIHTCHEDVCETHRLGLPTFIGITTHSLVDGIAIGVSFEAGFEIGIAAALAILLHRVPVGITVTALLFHAGYSRTRMLIMGWIVALATAVGAVCTHFFVKNVDDNTLGFMLAFSAGSFIYIGASDLLPETHKNTSRANILLVLIGVGLVYLVTGYVGGH</sequence>
<evidence type="ECO:0000256" key="3">
    <source>
        <dbReference type="ARBA" id="ARBA00022989"/>
    </source>
</evidence>
<feature type="transmembrane region" description="Helical" evidence="5">
    <location>
        <begin position="38"/>
        <end position="57"/>
    </location>
</feature>
<evidence type="ECO:0000256" key="1">
    <source>
        <dbReference type="ARBA" id="ARBA00004141"/>
    </source>
</evidence>
<accession>A0A3B0RHG0</accession>
<feature type="transmembrane region" description="Helical" evidence="5">
    <location>
        <begin position="63"/>
        <end position="81"/>
    </location>
</feature>
<dbReference type="PANTHER" id="PTHR11040">
    <property type="entry name" value="ZINC/IRON TRANSPORTER"/>
    <property type="match status" value="1"/>
</dbReference>
<evidence type="ECO:0000256" key="2">
    <source>
        <dbReference type="ARBA" id="ARBA00022692"/>
    </source>
</evidence>
<gene>
    <name evidence="6" type="ORF">MNBD_DELTA01-739</name>
</gene>
<organism evidence="6">
    <name type="scientific">hydrothermal vent metagenome</name>
    <dbReference type="NCBI Taxonomy" id="652676"/>
    <lineage>
        <taxon>unclassified sequences</taxon>
        <taxon>metagenomes</taxon>
        <taxon>ecological metagenomes</taxon>
    </lineage>
</organism>
<evidence type="ECO:0000313" key="6">
    <source>
        <dbReference type="EMBL" id="VAV84103.1"/>
    </source>
</evidence>
<evidence type="ECO:0000256" key="5">
    <source>
        <dbReference type="SAM" id="Phobius"/>
    </source>
</evidence>
<keyword evidence="2 5" id="KW-0812">Transmembrane</keyword>
<dbReference type="EMBL" id="UOEA01000060">
    <property type="protein sequence ID" value="VAV84103.1"/>
    <property type="molecule type" value="Genomic_DNA"/>
</dbReference>